<dbReference type="AlphaFoldDB" id="A0A8X6Q7G4"/>
<dbReference type="OrthoDB" id="10600907at2759"/>
<sequence length="117" mass="13077">MLKISFSFFVTFFYPAKRRQIQRIGANTGCPTKSATSLSQCSVKHLKAGTSSKLDCFVGSFATVDLCTQKVVHSEFCLTFAVGLNIVLFFVPLFDLKFENVFTKQNRIAKGTNSFKE</sequence>
<organism evidence="1 2">
    <name type="scientific">Nephila pilipes</name>
    <name type="common">Giant wood spider</name>
    <name type="synonym">Nephila maculata</name>
    <dbReference type="NCBI Taxonomy" id="299642"/>
    <lineage>
        <taxon>Eukaryota</taxon>
        <taxon>Metazoa</taxon>
        <taxon>Ecdysozoa</taxon>
        <taxon>Arthropoda</taxon>
        <taxon>Chelicerata</taxon>
        <taxon>Arachnida</taxon>
        <taxon>Araneae</taxon>
        <taxon>Araneomorphae</taxon>
        <taxon>Entelegynae</taxon>
        <taxon>Araneoidea</taxon>
        <taxon>Nephilidae</taxon>
        <taxon>Nephila</taxon>
    </lineage>
</organism>
<dbReference type="Proteomes" id="UP000887013">
    <property type="component" value="Unassembled WGS sequence"/>
</dbReference>
<comment type="caution">
    <text evidence="1">The sequence shown here is derived from an EMBL/GenBank/DDBJ whole genome shotgun (WGS) entry which is preliminary data.</text>
</comment>
<protein>
    <submittedName>
        <fullName evidence="1">Uncharacterized protein</fullName>
    </submittedName>
</protein>
<evidence type="ECO:0000313" key="1">
    <source>
        <dbReference type="EMBL" id="GFU03415.1"/>
    </source>
</evidence>
<reference evidence="1" key="1">
    <citation type="submission" date="2020-08" db="EMBL/GenBank/DDBJ databases">
        <title>Multicomponent nature underlies the extraordinary mechanical properties of spider dragline silk.</title>
        <authorList>
            <person name="Kono N."/>
            <person name="Nakamura H."/>
            <person name="Mori M."/>
            <person name="Yoshida Y."/>
            <person name="Ohtoshi R."/>
            <person name="Malay A.D."/>
            <person name="Moran D.A.P."/>
            <person name="Tomita M."/>
            <person name="Numata K."/>
            <person name="Arakawa K."/>
        </authorList>
    </citation>
    <scope>NUCLEOTIDE SEQUENCE</scope>
</reference>
<dbReference type="EMBL" id="BMAW01123466">
    <property type="protein sequence ID" value="GFU03415.1"/>
    <property type="molecule type" value="Genomic_DNA"/>
</dbReference>
<keyword evidence="2" id="KW-1185">Reference proteome</keyword>
<proteinExistence type="predicted"/>
<accession>A0A8X6Q7G4</accession>
<gene>
    <name evidence="1" type="ORF">NPIL_633051</name>
</gene>
<name>A0A8X6Q7G4_NEPPI</name>
<evidence type="ECO:0000313" key="2">
    <source>
        <dbReference type="Proteomes" id="UP000887013"/>
    </source>
</evidence>